<dbReference type="RefSeq" id="XP_030752115.1">
    <property type="nucleotide sequence ID" value="XM_030896255.1"/>
</dbReference>
<accession>A0A6J2XMN2</accession>
<keyword evidence="1" id="KW-0812">Transmembrane</keyword>
<feature type="transmembrane region" description="Helical" evidence="1">
    <location>
        <begin position="87"/>
        <end position="108"/>
    </location>
</feature>
<dbReference type="PANTHER" id="PTHR36692:SF3">
    <property type="entry name" value="PROTEIN SNAKESKIN"/>
    <property type="match status" value="1"/>
</dbReference>
<feature type="transmembrane region" description="Helical" evidence="1">
    <location>
        <begin position="53"/>
        <end position="75"/>
    </location>
</feature>
<sequence>MVLTTIASIIVKIVKLVLNLIIIIIYRVGFQGDFLGVGGTWNLYEDKNSDVEIIASGVFVGYMVYNIVSLISMCFADSENKSTFTDILMNIVGIFLWVAVGATALHYWHGYLAEHKYTYVNSERQVGLALGSLCVLNGAAYLVDSVLSVIFIIKAKMQ</sequence>
<dbReference type="GO" id="GO:0005886">
    <property type="term" value="C:plasma membrane"/>
    <property type="evidence" value="ECO:0007669"/>
    <property type="project" value="TreeGrafter"/>
</dbReference>
<organism evidence="2 3">
    <name type="scientific">Sitophilus oryzae</name>
    <name type="common">Rice weevil</name>
    <name type="synonym">Curculio oryzae</name>
    <dbReference type="NCBI Taxonomy" id="7048"/>
    <lineage>
        <taxon>Eukaryota</taxon>
        <taxon>Metazoa</taxon>
        <taxon>Ecdysozoa</taxon>
        <taxon>Arthropoda</taxon>
        <taxon>Hexapoda</taxon>
        <taxon>Insecta</taxon>
        <taxon>Pterygota</taxon>
        <taxon>Neoptera</taxon>
        <taxon>Endopterygota</taxon>
        <taxon>Coleoptera</taxon>
        <taxon>Polyphaga</taxon>
        <taxon>Cucujiformia</taxon>
        <taxon>Curculionidae</taxon>
        <taxon>Dryophthorinae</taxon>
        <taxon>Sitophilus</taxon>
    </lineage>
</organism>
<gene>
    <name evidence="3" type="primary">LOC115879423</name>
</gene>
<name>A0A6J2XMN2_SITOR</name>
<dbReference type="GeneID" id="115879423"/>
<dbReference type="CTD" id="40207"/>
<evidence type="ECO:0000313" key="2">
    <source>
        <dbReference type="Proteomes" id="UP000504635"/>
    </source>
</evidence>
<evidence type="ECO:0000256" key="1">
    <source>
        <dbReference type="SAM" id="Phobius"/>
    </source>
</evidence>
<dbReference type="Proteomes" id="UP000504635">
    <property type="component" value="Unplaced"/>
</dbReference>
<dbReference type="AlphaFoldDB" id="A0A6J2XMN2"/>
<dbReference type="PANTHER" id="PTHR36692">
    <property type="entry name" value="PROTEIN SNAKESKIN"/>
    <property type="match status" value="1"/>
</dbReference>
<feature type="transmembrane region" description="Helical" evidence="1">
    <location>
        <begin position="9"/>
        <end position="29"/>
    </location>
</feature>
<dbReference type="GO" id="GO:0019991">
    <property type="term" value="P:septate junction assembly"/>
    <property type="evidence" value="ECO:0007669"/>
    <property type="project" value="InterPro"/>
</dbReference>
<dbReference type="InterPro" id="IPR038976">
    <property type="entry name" value="Ssk"/>
</dbReference>
<feature type="transmembrane region" description="Helical" evidence="1">
    <location>
        <begin position="128"/>
        <end position="153"/>
    </location>
</feature>
<dbReference type="OrthoDB" id="6592556at2759"/>
<reference evidence="3" key="1">
    <citation type="submission" date="2025-08" db="UniProtKB">
        <authorList>
            <consortium name="RefSeq"/>
        </authorList>
    </citation>
    <scope>IDENTIFICATION</scope>
    <source>
        <tissue evidence="3">Gonads</tissue>
    </source>
</reference>
<keyword evidence="1" id="KW-0472">Membrane</keyword>
<proteinExistence type="predicted"/>
<keyword evidence="1" id="KW-1133">Transmembrane helix</keyword>
<keyword evidence="2" id="KW-1185">Reference proteome</keyword>
<evidence type="ECO:0000313" key="3">
    <source>
        <dbReference type="RefSeq" id="XP_030752115.1"/>
    </source>
</evidence>
<protein>
    <submittedName>
        <fullName evidence="3">Protein snakeskin isoform X2</fullName>
    </submittedName>
</protein>